<reference evidence="7 8" key="2">
    <citation type="journal article" date="2014" name="BMC Genomics">
        <title>An improved genome of the model marine alga Ostreococcus tauri unfolds by assessing Illumina de novo assemblies.</title>
        <authorList>
            <person name="Blanc-Mathieu R."/>
            <person name="Verhelst B."/>
            <person name="Derelle E."/>
            <person name="Rombauts S."/>
            <person name="Bouget F.Y."/>
            <person name="Carre I."/>
            <person name="Chateau A."/>
            <person name="Eyre-Walker A."/>
            <person name="Grimsley N."/>
            <person name="Moreau H."/>
            <person name="Piegu B."/>
            <person name="Rivals E."/>
            <person name="Schackwitz W."/>
            <person name="Van de Peer Y."/>
            <person name="Piganeau G."/>
        </authorList>
    </citation>
    <scope>NUCLEOTIDE SEQUENCE [LARGE SCALE GENOMIC DNA]</scope>
    <source>
        <strain evidence="8">OTTH 0595 / CCAP 157/2 / RCC745</strain>
    </source>
</reference>
<dbReference type="InParanoid" id="A0A090N3Y6"/>
<evidence type="ECO:0000256" key="5">
    <source>
        <dbReference type="ARBA" id="ARBA00023136"/>
    </source>
</evidence>
<comment type="subcellular location">
    <subcellularLocation>
        <location evidence="1">Membrane</location>
        <topology evidence="1">Single-pass membrane protein</topology>
    </subcellularLocation>
</comment>
<feature type="domain" description="DEX1 C-terminal" evidence="6">
    <location>
        <begin position="549"/>
        <end position="648"/>
    </location>
</feature>
<comment type="caution">
    <text evidence="7">The sequence shown here is derived from an EMBL/GenBank/DDBJ whole genome shotgun (WGS) entry which is preliminary data.</text>
</comment>
<name>A0A090N3Y6_OSTTA</name>
<dbReference type="PANTHER" id="PTHR21419">
    <property type="match status" value="1"/>
</dbReference>
<sequence length="700" mass="74998">MRDGADGGRRAWRNVLDDADDLSGTETTVKRGDGRVAGMLTSCGRVTLERTWTGSLHASAYATPLAEDVERDGRGGVVTQSASGRVRALDGVSGVELEGAVWGQRHGLASRAGIVRIGRALASASLDGEIRMFDARRERCRARLKPLTMKRAIANGSGDDDMEGSNDPVEIERRHEATHRAPGSTRSLLSIEDEEARSDRAWNAVDAQWRAKTRGENVRDELRRAMGDEVSVDAHVLCAPAVGDVDGDGALELVFAVSYYFDDSVHFDDEDEIEPEKYAATGIVVLNSEDLSVKLAVTLDESGRAYGSPTLADVDGNGRLDIALGTYGGGVHVVDGISGKALPGWPKHMGRIEAQIAIADVDADGENELIACDVRGEIAAFKSDGNKLWRRSVESRISVGAAVGDIDGDGALDVVVGTTSGAVHAYRAEDGSALGGWPVRASDKILAPIVLTKIRPNKLGLDVIVAAHDGVVNFFDGKATCRDVVDVAEKIYAAPVVTSFAGSGALDVVVSTMQGNVHAFRAKGSKFDALAVSSSDSHAARVGYFGVVLRDRAHRVVRGTRINVAYEIVDRRVLNVAKSKRTHEPYQITITLIALDGFERSVTAKYAHAGKFTLWVDVPATKTRGEIRARVVDATLNDAEDAYSLSFHDNYESILKWLVAVPFLLASFVAIRRASEEALELDVFGASATIPTTSKGKHEE</sequence>
<dbReference type="RefSeq" id="XP_022839552.1">
    <property type="nucleotide sequence ID" value="XM_022983273.1"/>
</dbReference>
<dbReference type="GeneID" id="9831877"/>
<dbReference type="STRING" id="70448.A0A090N3Y6"/>
<dbReference type="PANTHER" id="PTHR21419:SF23">
    <property type="entry name" value="PROTEIN DEFECTIVE IN EXINE FORMATION 1"/>
    <property type="match status" value="1"/>
</dbReference>
<dbReference type="KEGG" id="ota:OT_ostta09g00520"/>
<dbReference type="EMBL" id="CAID01000009">
    <property type="protein sequence ID" value="CEF98933.1"/>
    <property type="molecule type" value="Genomic_DNA"/>
</dbReference>
<reference evidence="8" key="1">
    <citation type="journal article" date="2006" name="Proc. Natl. Acad. Sci. U.S.A.">
        <title>Genome analysis of the smallest free-living eukaryote Ostreococcus tauri unveils many unique features.</title>
        <authorList>
            <person name="Derelle E."/>
            <person name="Ferraz C."/>
            <person name="Rombauts S."/>
            <person name="Rouze P."/>
            <person name="Worden A.Z."/>
            <person name="Robbens S."/>
            <person name="Partensky F."/>
            <person name="Degroeve S."/>
            <person name="Echeynie S."/>
            <person name="Cooke R."/>
            <person name="Saeys Y."/>
            <person name="Wuyts J."/>
            <person name="Jabbari K."/>
            <person name="Bowler C."/>
            <person name="Panaud O."/>
            <person name="Piegu B."/>
            <person name="Ball S.G."/>
            <person name="Ral J.-P."/>
            <person name="Bouget F.-Y."/>
            <person name="Piganeau G."/>
            <person name="De Baets B."/>
            <person name="Picard A."/>
            <person name="Delseny M."/>
            <person name="Demaille J."/>
            <person name="Van de Peer Y."/>
            <person name="Moreau H."/>
        </authorList>
    </citation>
    <scope>NUCLEOTIDE SEQUENCE [LARGE SCALE GENOMIC DNA]</scope>
    <source>
        <strain evidence="8">OTTH 0595 / CCAP 157/2 / RCC745</strain>
    </source>
</reference>
<dbReference type="AlphaFoldDB" id="A0A090N3Y6"/>
<dbReference type="FunCoup" id="A0A090N3Y6">
    <property type="interactions" value="901"/>
</dbReference>
<evidence type="ECO:0000256" key="2">
    <source>
        <dbReference type="ARBA" id="ARBA00022692"/>
    </source>
</evidence>
<dbReference type="Pfam" id="PF23722">
    <property type="entry name" value="Beta-sand_DEX1"/>
    <property type="match status" value="1"/>
</dbReference>
<accession>A0A090N3Y6</accession>
<evidence type="ECO:0000313" key="8">
    <source>
        <dbReference type="Proteomes" id="UP000009170"/>
    </source>
</evidence>
<evidence type="ECO:0000256" key="4">
    <source>
        <dbReference type="ARBA" id="ARBA00022989"/>
    </source>
</evidence>
<dbReference type="GO" id="GO:0016020">
    <property type="term" value="C:membrane"/>
    <property type="evidence" value="ECO:0007669"/>
    <property type="project" value="UniProtKB-SubCell"/>
</dbReference>
<gene>
    <name evidence="7" type="ORF">OT_ostta09g00520</name>
</gene>
<evidence type="ECO:0000256" key="3">
    <source>
        <dbReference type="ARBA" id="ARBA00022729"/>
    </source>
</evidence>
<dbReference type="InterPro" id="IPR056376">
    <property type="entry name" value="DEX1_C"/>
</dbReference>
<dbReference type="Proteomes" id="UP000009170">
    <property type="component" value="Unassembled WGS sequence"/>
</dbReference>
<keyword evidence="8" id="KW-1185">Reference proteome</keyword>
<evidence type="ECO:0000259" key="6">
    <source>
        <dbReference type="Pfam" id="PF23722"/>
    </source>
</evidence>
<proteinExistence type="predicted"/>
<keyword evidence="5" id="KW-0472">Membrane</keyword>
<dbReference type="OrthoDB" id="497837at2759"/>
<dbReference type="Pfam" id="PF13517">
    <property type="entry name" value="FG-GAP_3"/>
    <property type="match status" value="1"/>
</dbReference>
<keyword evidence="2" id="KW-0812">Transmembrane</keyword>
<protein>
    <submittedName>
        <fullName evidence="7">Quinonprotein alcohol dehydrogenase-like superfamily</fullName>
    </submittedName>
</protein>
<keyword evidence="4" id="KW-1133">Transmembrane helix</keyword>
<dbReference type="InterPro" id="IPR045232">
    <property type="entry name" value="FAM234"/>
</dbReference>
<dbReference type="InterPro" id="IPR028994">
    <property type="entry name" value="Integrin_alpha_N"/>
</dbReference>
<dbReference type="SUPFAM" id="SSF69318">
    <property type="entry name" value="Integrin alpha N-terminal domain"/>
    <property type="match status" value="1"/>
</dbReference>
<evidence type="ECO:0000313" key="7">
    <source>
        <dbReference type="EMBL" id="CEF98933.1"/>
    </source>
</evidence>
<evidence type="ECO:0000256" key="1">
    <source>
        <dbReference type="ARBA" id="ARBA00004167"/>
    </source>
</evidence>
<keyword evidence="3" id="KW-0732">Signal</keyword>
<dbReference type="InterPro" id="IPR013517">
    <property type="entry name" value="FG-GAP"/>
</dbReference>
<dbReference type="Gene3D" id="2.130.10.130">
    <property type="entry name" value="Integrin alpha, N-terminal"/>
    <property type="match status" value="1"/>
</dbReference>
<organism evidence="7 8">
    <name type="scientific">Ostreococcus tauri</name>
    <name type="common">Marine green alga</name>
    <dbReference type="NCBI Taxonomy" id="70448"/>
    <lineage>
        <taxon>Eukaryota</taxon>
        <taxon>Viridiplantae</taxon>
        <taxon>Chlorophyta</taxon>
        <taxon>Mamiellophyceae</taxon>
        <taxon>Mamiellales</taxon>
        <taxon>Bathycoccaceae</taxon>
        <taxon>Ostreococcus</taxon>
    </lineage>
</organism>